<evidence type="ECO:0000313" key="2">
    <source>
        <dbReference type="Proteomes" id="UP001225598"/>
    </source>
</evidence>
<gene>
    <name evidence="1" type="ORF">QP027_00190</name>
</gene>
<name>A0ABY8VFG9_9CORY</name>
<accession>A0ABY8VFG9</accession>
<evidence type="ECO:0008006" key="3">
    <source>
        <dbReference type="Google" id="ProtNLM"/>
    </source>
</evidence>
<keyword evidence="2" id="KW-1185">Reference proteome</keyword>
<sequence length="196" mass="21467">MSSFRFAPAHTGRLFAASVTALIVVLALPAILVATLPEPHREREQVKITSVNTDWKVTVPHLLCESDPYAMSMQGWTCGDTSVQVANTEATDDPERTLRRQVKAYSMLEFGEEGDVISVDDNFLYYSSGDAFGQNLTTVGMTVKGTDDDVLFVLIDGSDEEDVAIVGSQIWEAMTGKALDSDLLEPPAQITKYEEL</sequence>
<reference evidence="1 2" key="1">
    <citation type="submission" date="2023-05" db="EMBL/GenBank/DDBJ databases">
        <title>Corynebacterium suedekumii sp. nov. and Corynebacterium breve sp. nov. isolated from raw cow's milk.</title>
        <authorList>
            <person name="Baer M.K."/>
            <person name="Mehl L."/>
            <person name="Hellmuth R."/>
            <person name="Marke G."/>
            <person name="Lipski A."/>
        </authorList>
    </citation>
    <scope>NUCLEOTIDE SEQUENCE [LARGE SCALE GENOMIC DNA]</scope>
    <source>
        <strain evidence="1 2">R4</strain>
    </source>
</reference>
<evidence type="ECO:0000313" key="1">
    <source>
        <dbReference type="EMBL" id="WIM67862.1"/>
    </source>
</evidence>
<dbReference type="Proteomes" id="UP001225598">
    <property type="component" value="Chromosome"/>
</dbReference>
<proteinExistence type="predicted"/>
<organism evidence="1 2">
    <name type="scientific">Corynebacterium breve</name>
    <dbReference type="NCBI Taxonomy" id="3049799"/>
    <lineage>
        <taxon>Bacteria</taxon>
        <taxon>Bacillati</taxon>
        <taxon>Actinomycetota</taxon>
        <taxon>Actinomycetes</taxon>
        <taxon>Mycobacteriales</taxon>
        <taxon>Corynebacteriaceae</taxon>
        <taxon>Corynebacterium</taxon>
    </lineage>
</organism>
<dbReference type="EMBL" id="CP126969">
    <property type="protein sequence ID" value="WIM67862.1"/>
    <property type="molecule type" value="Genomic_DNA"/>
</dbReference>
<protein>
    <recommendedName>
        <fullName evidence="3">DUF4245 domain-containing protein</fullName>
    </recommendedName>
</protein>
<dbReference type="RefSeq" id="WP_284825186.1">
    <property type="nucleotide sequence ID" value="NZ_CP126969.1"/>
</dbReference>